<gene>
    <name evidence="1" type="ORF">SAMN05421790_10197</name>
</gene>
<accession>A0A1N7IM73</accession>
<proteinExistence type="predicted"/>
<dbReference type="EMBL" id="FTOD01000001">
    <property type="protein sequence ID" value="SIS38152.1"/>
    <property type="molecule type" value="Genomic_DNA"/>
</dbReference>
<reference evidence="2" key="1">
    <citation type="submission" date="2017-01" db="EMBL/GenBank/DDBJ databases">
        <authorList>
            <person name="Varghese N."/>
            <person name="Submissions S."/>
        </authorList>
    </citation>
    <scope>NUCLEOTIDE SEQUENCE [LARGE SCALE GENOMIC DNA]</scope>
    <source>
        <strain evidence="2">DSM 45196</strain>
    </source>
</reference>
<evidence type="ECO:0000313" key="1">
    <source>
        <dbReference type="EMBL" id="SIS38152.1"/>
    </source>
</evidence>
<protein>
    <submittedName>
        <fullName evidence="1">Uncharacterized protein</fullName>
    </submittedName>
</protein>
<sequence>MGENAFIFILLPLSYRNQSGIGVLSLPFFVS</sequence>
<dbReference type="Proteomes" id="UP000186795">
    <property type="component" value="Unassembled WGS sequence"/>
</dbReference>
<organism evidence="1 2">
    <name type="scientific">Kroppenstedtia eburnea</name>
    <dbReference type="NCBI Taxonomy" id="714067"/>
    <lineage>
        <taxon>Bacteria</taxon>
        <taxon>Bacillati</taxon>
        <taxon>Bacillota</taxon>
        <taxon>Bacilli</taxon>
        <taxon>Bacillales</taxon>
        <taxon>Thermoactinomycetaceae</taxon>
        <taxon>Kroppenstedtia</taxon>
    </lineage>
</organism>
<keyword evidence="2" id="KW-1185">Reference proteome</keyword>
<evidence type="ECO:0000313" key="2">
    <source>
        <dbReference type="Proteomes" id="UP000186795"/>
    </source>
</evidence>
<dbReference type="AlphaFoldDB" id="A0A1N7IM73"/>
<name>A0A1N7IM73_9BACL</name>